<keyword evidence="3" id="KW-1185">Reference proteome</keyword>
<dbReference type="PROSITE" id="PS50144">
    <property type="entry name" value="MATH"/>
    <property type="match status" value="1"/>
</dbReference>
<dbReference type="CDD" id="cd00121">
    <property type="entry name" value="MATH"/>
    <property type="match status" value="1"/>
</dbReference>
<dbReference type="SUPFAM" id="SSF49599">
    <property type="entry name" value="TRAF domain-like"/>
    <property type="match status" value="1"/>
</dbReference>
<accession>A0A835MN15</accession>
<evidence type="ECO:0000313" key="2">
    <source>
        <dbReference type="EMBL" id="KAF9663398.1"/>
    </source>
</evidence>
<dbReference type="PANTHER" id="PTHR46162:SF48">
    <property type="entry name" value="MATH DOMAIN-CONTAINING PROTEIN"/>
    <property type="match status" value="1"/>
</dbReference>
<dbReference type="Gene3D" id="2.60.210.10">
    <property type="entry name" value="Apoptosis, Tumor Necrosis Factor Receptor Associated Protein 2, Chain A"/>
    <property type="match status" value="2"/>
</dbReference>
<organism evidence="2 3">
    <name type="scientific">Salix dunnii</name>
    <dbReference type="NCBI Taxonomy" id="1413687"/>
    <lineage>
        <taxon>Eukaryota</taxon>
        <taxon>Viridiplantae</taxon>
        <taxon>Streptophyta</taxon>
        <taxon>Embryophyta</taxon>
        <taxon>Tracheophyta</taxon>
        <taxon>Spermatophyta</taxon>
        <taxon>Magnoliopsida</taxon>
        <taxon>eudicotyledons</taxon>
        <taxon>Gunneridae</taxon>
        <taxon>Pentapetalae</taxon>
        <taxon>rosids</taxon>
        <taxon>fabids</taxon>
        <taxon>Malpighiales</taxon>
        <taxon>Salicaceae</taxon>
        <taxon>Saliceae</taxon>
        <taxon>Salix</taxon>
    </lineage>
</organism>
<dbReference type="InterPro" id="IPR008974">
    <property type="entry name" value="TRAF-like"/>
</dbReference>
<dbReference type="EMBL" id="JADGMS010000017">
    <property type="protein sequence ID" value="KAF9663398.1"/>
    <property type="molecule type" value="Genomic_DNA"/>
</dbReference>
<name>A0A835MN15_9ROSI</name>
<proteinExistence type="predicted"/>
<dbReference type="PANTHER" id="PTHR46162">
    <property type="entry name" value="TRAF-LIKE FAMILY PROTEIN"/>
    <property type="match status" value="1"/>
</dbReference>
<evidence type="ECO:0000259" key="1">
    <source>
        <dbReference type="PROSITE" id="PS50144"/>
    </source>
</evidence>
<dbReference type="InterPro" id="IPR002083">
    <property type="entry name" value="MATH/TRAF_dom"/>
</dbReference>
<dbReference type="Proteomes" id="UP000657918">
    <property type="component" value="Unassembled WGS sequence"/>
</dbReference>
<feature type="domain" description="MATH" evidence="1">
    <location>
        <begin position="104"/>
        <end position="141"/>
    </location>
</feature>
<dbReference type="Pfam" id="PF22486">
    <property type="entry name" value="MATH_2"/>
    <property type="match status" value="1"/>
</dbReference>
<evidence type="ECO:0000313" key="3">
    <source>
        <dbReference type="Proteomes" id="UP000657918"/>
    </source>
</evidence>
<dbReference type="AlphaFoldDB" id="A0A835MN15"/>
<gene>
    <name evidence="2" type="ORF">SADUNF_Sadunf17G0045700</name>
</gene>
<protein>
    <recommendedName>
        <fullName evidence="1">MATH domain-containing protein</fullName>
    </recommendedName>
</protein>
<comment type="caution">
    <text evidence="2">The sequence shown here is derived from an EMBL/GenBank/DDBJ whole genome shotgun (WGS) entry which is preliminary data.</text>
</comment>
<dbReference type="OrthoDB" id="826757at2759"/>
<reference evidence="2 3" key="1">
    <citation type="submission" date="2020-10" db="EMBL/GenBank/DDBJ databases">
        <title>Plant Genome Project.</title>
        <authorList>
            <person name="Zhang R.-G."/>
        </authorList>
    </citation>
    <scope>NUCLEOTIDE SEQUENCE [LARGE SCALE GENOMIC DNA]</scope>
    <source>
        <strain evidence="2">FAFU-HL-1</strain>
        <tissue evidence="2">Leaf</tissue>
    </source>
</reference>
<sequence length="160" mass="18637">MKKKLTEEEKEGMEKVTVGRGLGVMKEELTEEEKEAKDYTVREERHVAPAHYSMKIDSFSLLSEMVDNSYESRQFEASGYKWDLYVVPISITNLPFFWAVRKWFDASENDWGLPRFISLTDIKNQSNNYIVDDTLIVEGELNHLSVLKDFDGTSLIRKED</sequence>